<dbReference type="AlphaFoldDB" id="A0A0V1K5B9"/>
<sequence length="59" mass="6767">MILKLQRQRLERAMELRLGDDEEQIRLTQSLVMYKKLPTMNVKNARALNARAPAGSDAI</sequence>
<proteinExistence type="predicted"/>
<comment type="caution">
    <text evidence="1">The sequence shown here is derived from an EMBL/GenBank/DDBJ whole genome shotgun (WGS) entry which is preliminary data.</text>
</comment>
<protein>
    <submittedName>
        <fullName evidence="1">Uncharacterized protein</fullName>
    </submittedName>
</protein>
<evidence type="ECO:0000313" key="2">
    <source>
        <dbReference type="Proteomes" id="UP000054826"/>
    </source>
</evidence>
<accession>A0A0V1K5B9</accession>
<name>A0A0V1K5B9_TRIPS</name>
<evidence type="ECO:0000313" key="1">
    <source>
        <dbReference type="EMBL" id="KRZ42410.1"/>
    </source>
</evidence>
<dbReference type="EMBL" id="JYDV01000014">
    <property type="protein sequence ID" value="KRZ42410.1"/>
    <property type="molecule type" value="Genomic_DNA"/>
</dbReference>
<reference evidence="1 2" key="1">
    <citation type="submission" date="2015-01" db="EMBL/GenBank/DDBJ databases">
        <title>Evolution of Trichinella species and genotypes.</title>
        <authorList>
            <person name="Korhonen P.K."/>
            <person name="Edoardo P."/>
            <person name="Giuseppe L.R."/>
            <person name="Gasser R.B."/>
        </authorList>
    </citation>
    <scope>NUCLEOTIDE SEQUENCE [LARGE SCALE GENOMIC DNA]</scope>
    <source>
        <strain evidence="1">ISS176</strain>
    </source>
</reference>
<dbReference type="Proteomes" id="UP000054826">
    <property type="component" value="Unassembled WGS sequence"/>
</dbReference>
<gene>
    <name evidence="1" type="ORF">T4C_10116</name>
</gene>
<organism evidence="1 2">
    <name type="scientific">Trichinella pseudospiralis</name>
    <name type="common">Parasitic roundworm</name>
    <dbReference type="NCBI Taxonomy" id="6337"/>
    <lineage>
        <taxon>Eukaryota</taxon>
        <taxon>Metazoa</taxon>
        <taxon>Ecdysozoa</taxon>
        <taxon>Nematoda</taxon>
        <taxon>Enoplea</taxon>
        <taxon>Dorylaimia</taxon>
        <taxon>Trichinellida</taxon>
        <taxon>Trichinellidae</taxon>
        <taxon>Trichinella</taxon>
    </lineage>
</organism>